<accession>A0A0A5G0J1</accession>
<dbReference type="AlphaFoldDB" id="A0A0A5G0J1"/>
<dbReference type="eggNOG" id="ENOG5033B9V">
    <property type="taxonomic scope" value="Bacteria"/>
</dbReference>
<feature type="compositionally biased region" description="Low complexity" evidence="1">
    <location>
        <begin position="80"/>
        <end position="89"/>
    </location>
</feature>
<keyword evidence="3" id="KW-1185">Reference proteome</keyword>
<evidence type="ECO:0000256" key="1">
    <source>
        <dbReference type="SAM" id="MobiDB-lite"/>
    </source>
</evidence>
<evidence type="ECO:0000313" key="3">
    <source>
        <dbReference type="Proteomes" id="UP000030403"/>
    </source>
</evidence>
<evidence type="ECO:0000313" key="2">
    <source>
        <dbReference type="EMBL" id="KGX85544.1"/>
    </source>
</evidence>
<dbReference type="EMBL" id="AVPF01000039">
    <property type="protein sequence ID" value="KGX85544.1"/>
    <property type="molecule type" value="Genomic_DNA"/>
</dbReference>
<dbReference type="OrthoDB" id="2971819at2"/>
<protein>
    <submittedName>
        <fullName evidence="2">Uncharacterized protein</fullName>
    </submittedName>
</protein>
<sequence length="103" mass="12621">MGLAAKKMEMYREGMSKREFEKAWMEMMDRVHVIDEKVSKKADEVVLTMVLSHRQEIEHLQSECIRLNQELRELQKRQKQQMNEQVVEQNESKKNLWQRLFRR</sequence>
<reference evidence="2 3" key="1">
    <citation type="submission" date="2013-08" db="EMBL/GenBank/DDBJ databases">
        <authorList>
            <person name="Huang J."/>
            <person name="Wang G."/>
        </authorList>
    </citation>
    <scope>NUCLEOTIDE SEQUENCE [LARGE SCALE GENOMIC DNA]</scope>
    <source>
        <strain evidence="2 3">BH030004</strain>
    </source>
</reference>
<dbReference type="RefSeq" id="WP_036842595.1">
    <property type="nucleotide sequence ID" value="NZ_AULJ01000050.1"/>
</dbReference>
<name>A0A0A5G0J1_9BACI</name>
<comment type="caution">
    <text evidence="2">The sequence shown here is derived from an EMBL/GenBank/DDBJ whole genome shotgun (WGS) entry which is preliminary data.</text>
</comment>
<dbReference type="Proteomes" id="UP000030403">
    <property type="component" value="Unassembled WGS sequence"/>
</dbReference>
<gene>
    <name evidence="2" type="ORF">N783_14455</name>
</gene>
<feature type="region of interest" description="Disordered" evidence="1">
    <location>
        <begin position="78"/>
        <end position="103"/>
    </location>
</feature>
<proteinExistence type="predicted"/>
<organism evidence="2 3">
    <name type="scientific">Pontibacillus marinus BH030004 = DSM 16465</name>
    <dbReference type="NCBI Taxonomy" id="1385511"/>
    <lineage>
        <taxon>Bacteria</taxon>
        <taxon>Bacillati</taxon>
        <taxon>Bacillota</taxon>
        <taxon>Bacilli</taxon>
        <taxon>Bacillales</taxon>
        <taxon>Bacillaceae</taxon>
        <taxon>Pontibacillus</taxon>
    </lineage>
</organism>
<dbReference type="STRING" id="1385511.GCA_000425225_03629"/>